<gene>
    <name evidence="3" type="ORF">AAEO50_07095</name>
</gene>
<comment type="caution">
    <text evidence="3">The sequence shown here is derived from an EMBL/GenBank/DDBJ whole genome shotgun (WGS) entry which is preliminary data.</text>
</comment>
<sequence length="186" mass="21206">MNQLKTIIMIMVAAVLLLAACAEPDNKVKIKTIDNVEIEKIKEMTGTYVGDNSKVNSIVQSLAGGETVKGIDLSGEEIKVTYGYEEGSEISEEQMNEYWFNGKNIDKKNFYYNAIYLTLLVPNAKGFEFTIDESTVQVTREQIEKELKEEFKDYPDVNDEEAVKQFIEKNKSKLKELASEEYQAFQ</sequence>
<dbReference type="EMBL" id="JBBYAF010000010">
    <property type="protein sequence ID" value="MEL3972039.1"/>
    <property type="molecule type" value="Genomic_DNA"/>
</dbReference>
<dbReference type="Proteomes" id="UP001389717">
    <property type="component" value="Unassembled WGS sequence"/>
</dbReference>
<protein>
    <submittedName>
        <fullName evidence="3">DUF4825 domain-containing protein</fullName>
    </submittedName>
</protein>
<reference evidence="3 4" key="1">
    <citation type="submission" date="2024-04" db="EMBL/GenBank/DDBJ databases">
        <title>Bacillus oryzaecorticis sp. nov., a moderately halophilic bacterium isolated from rice husks.</title>
        <authorList>
            <person name="Zhu H.-S."/>
        </authorList>
    </citation>
    <scope>NUCLEOTIDE SEQUENCE [LARGE SCALE GENOMIC DNA]</scope>
    <source>
        <strain evidence="3 4">ZC255</strain>
    </source>
</reference>
<evidence type="ECO:0000256" key="1">
    <source>
        <dbReference type="SAM" id="SignalP"/>
    </source>
</evidence>
<dbReference type="RefSeq" id="WP_341981925.1">
    <property type="nucleotide sequence ID" value="NZ_JBBYAF010000010.1"/>
</dbReference>
<evidence type="ECO:0000313" key="4">
    <source>
        <dbReference type="Proteomes" id="UP001389717"/>
    </source>
</evidence>
<evidence type="ECO:0000313" key="3">
    <source>
        <dbReference type="EMBL" id="MEL3972039.1"/>
    </source>
</evidence>
<accession>A0ABU9K7G5</accession>
<keyword evidence="1" id="KW-0732">Signal</keyword>
<dbReference type="InterPro" id="IPR032250">
    <property type="entry name" value="DUF4825"/>
</dbReference>
<proteinExistence type="predicted"/>
<organism evidence="3 4">
    <name type="scientific">Rossellomorea oryzaecorticis</name>
    <dbReference type="NCBI Taxonomy" id="1396505"/>
    <lineage>
        <taxon>Bacteria</taxon>
        <taxon>Bacillati</taxon>
        <taxon>Bacillota</taxon>
        <taxon>Bacilli</taxon>
        <taxon>Bacillales</taxon>
        <taxon>Bacillaceae</taxon>
        <taxon>Rossellomorea</taxon>
    </lineage>
</organism>
<name>A0ABU9K7G5_9BACI</name>
<keyword evidence="4" id="KW-1185">Reference proteome</keyword>
<feature type="signal peptide" evidence="1">
    <location>
        <begin position="1"/>
        <end position="22"/>
    </location>
</feature>
<dbReference type="PROSITE" id="PS51257">
    <property type="entry name" value="PROKAR_LIPOPROTEIN"/>
    <property type="match status" value="1"/>
</dbReference>
<feature type="chain" id="PRO_5046198825" evidence="1">
    <location>
        <begin position="23"/>
        <end position="186"/>
    </location>
</feature>
<dbReference type="Pfam" id="PF16107">
    <property type="entry name" value="DUF4825"/>
    <property type="match status" value="1"/>
</dbReference>
<evidence type="ECO:0000259" key="2">
    <source>
        <dbReference type="Pfam" id="PF16107"/>
    </source>
</evidence>
<feature type="domain" description="DUF4825" evidence="2">
    <location>
        <begin position="43"/>
        <end position="134"/>
    </location>
</feature>